<dbReference type="AlphaFoldDB" id="A0A965GDQ7"/>
<dbReference type="SUPFAM" id="SSF47781">
    <property type="entry name" value="RuvA domain 2-like"/>
    <property type="match status" value="1"/>
</dbReference>
<dbReference type="GO" id="GO:0015627">
    <property type="term" value="C:type II protein secretion system complex"/>
    <property type="evidence" value="ECO:0007669"/>
    <property type="project" value="TreeGrafter"/>
</dbReference>
<dbReference type="InterPro" id="IPR051675">
    <property type="entry name" value="Endo/Exo/Phosphatase_dom_1"/>
</dbReference>
<dbReference type="Gene3D" id="3.10.560.10">
    <property type="entry name" value="Outer membrane lipoprotein wza domain like"/>
    <property type="match status" value="1"/>
</dbReference>
<dbReference type="Gene3D" id="1.10.150.320">
    <property type="entry name" value="Photosystem II 12 kDa extrinsic protein"/>
    <property type="match status" value="1"/>
</dbReference>
<dbReference type="PANTHER" id="PTHR21180:SF32">
    <property type="entry name" value="ENDONUCLEASE_EXONUCLEASE_PHOSPHATASE FAMILY DOMAIN-CONTAINING PROTEIN 1"/>
    <property type="match status" value="1"/>
</dbReference>
<dbReference type="Pfam" id="PF10531">
    <property type="entry name" value="SLBB"/>
    <property type="match status" value="1"/>
</dbReference>
<name>A0A965GDQ7_9PROT</name>
<keyword evidence="2" id="KW-0472">Membrane</keyword>
<feature type="domain" description="Helix-hairpin-helix DNA-binding motif class 1" evidence="3">
    <location>
        <begin position="212"/>
        <end position="231"/>
    </location>
</feature>
<keyword evidence="2" id="KW-0812">Transmembrane</keyword>
<dbReference type="GO" id="GO:0003677">
    <property type="term" value="F:DNA binding"/>
    <property type="evidence" value="ECO:0007669"/>
    <property type="project" value="UniProtKB-KW"/>
</dbReference>
<evidence type="ECO:0000256" key="2">
    <source>
        <dbReference type="SAM" id="Phobius"/>
    </source>
</evidence>
<feature type="region of interest" description="Disordered" evidence="1">
    <location>
        <begin position="92"/>
        <end position="113"/>
    </location>
</feature>
<feature type="domain" description="Helix-hairpin-helix DNA-binding motif class 1" evidence="3">
    <location>
        <begin position="242"/>
        <end position="261"/>
    </location>
</feature>
<proteinExistence type="predicted"/>
<organism evidence="4 5">
    <name type="scientific">Candidatus Fonsibacter lacus</name>
    <dbReference type="NCBI Taxonomy" id="2576439"/>
    <lineage>
        <taxon>Bacteria</taxon>
        <taxon>Pseudomonadati</taxon>
        <taxon>Pseudomonadota</taxon>
        <taxon>Alphaproteobacteria</taxon>
        <taxon>Candidatus Pelagibacterales</taxon>
        <taxon>Candidatus Pelagibacterales incertae sedis</taxon>
        <taxon>Candidatus Fonsibacter</taxon>
    </lineage>
</organism>
<dbReference type="InterPro" id="IPR004509">
    <property type="entry name" value="Competence_ComEA_HhH"/>
</dbReference>
<dbReference type="GO" id="GO:0006281">
    <property type="term" value="P:DNA repair"/>
    <property type="evidence" value="ECO:0007669"/>
    <property type="project" value="InterPro"/>
</dbReference>
<evidence type="ECO:0000256" key="1">
    <source>
        <dbReference type="SAM" id="MobiDB-lite"/>
    </source>
</evidence>
<dbReference type="InterPro" id="IPR003583">
    <property type="entry name" value="Hlx-hairpin-Hlx_DNA-bd_motif"/>
</dbReference>
<dbReference type="PANTHER" id="PTHR21180">
    <property type="entry name" value="ENDONUCLEASE/EXONUCLEASE/PHOSPHATASE FAMILY DOMAIN-CONTAINING PROTEIN 1"/>
    <property type="match status" value="1"/>
</dbReference>
<comment type="caution">
    <text evidence="4">The sequence shown here is derived from an EMBL/GenBank/DDBJ whole genome shotgun (WGS) entry which is preliminary data.</text>
</comment>
<dbReference type="InterPro" id="IPR010994">
    <property type="entry name" value="RuvA_2-like"/>
</dbReference>
<dbReference type="EMBL" id="RFXN01000074">
    <property type="protein sequence ID" value="NBR94203.1"/>
    <property type="molecule type" value="Genomic_DNA"/>
</dbReference>
<keyword evidence="4" id="KW-0238">DNA-binding</keyword>
<dbReference type="Pfam" id="PF12836">
    <property type="entry name" value="HHH_3"/>
    <property type="match status" value="1"/>
</dbReference>
<evidence type="ECO:0000259" key="3">
    <source>
        <dbReference type="SMART" id="SM00278"/>
    </source>
</evidence>
<dbReference type="Proteomes" id="UP000740727">
    <property type="component" value="Unassembled WGS sequence"/>
</dbReference>
<protein>
    <submittedName>
        <fullName evidence="4">ComEA family DNA-binding protein</fullName>
    </submittedName>
</protein>
<evidence type="ECO:0000313" key="4">
    <source>
        <dbReference type="EMBL" id="NBR94203.1"/>
    </source>
</evidence>
<evidence type="ECO:0000313" key="5">
    <source>
        <dbReference type="Proteomes" id="UP000740727"/>
    </source>
</evidence>
<sequence length="264" mass="27602">MTPDNLHTPESKEIAEILERINQASDHRRFSLGKFSERISFSSNASDTSNSRKNAISISSNQKRALLIVAGLAIALAVVLLFGAQAKPSLSTIKAAPDSAEDSSETDPTSRSSNYSLVVDVQGQVQNPGVYQLPEGARVGDAIKAAGGVREGSDTTSVNLARFLEDGEQIYLSGPGTVGTVGTVGTGGEALQSAGGVGFGRGRLNLNRASENELDGLPGVGPVLAKRIVAYRTEHGNFGSVSELQKVSGIGPSKFSELRDFVTV</sequence>
<feature type="transmembrane region" description="Helical" evidence="2">
    <location>
        <begin position="65"/>
        <end position="84"/>
    </location>
</feature>
<dbReference type="NCBIfam" id="TIGR00426">
    <property type="entry name" value="competence protein ComEA helix-hairpin-helix repeat region"/>
    <property type="match status" value="1"/>
</dbReference>
<dbReference type="GO" id="GO:0015628">
    <property type="term" value="P:protein secretion by the type II secretion system"/>
    <property type="evidence" value="ECO:0007669"/>
    <property type="project" value="TreeGrafter"/>
</dbReference>
<reference evidence="4" key="1">
    <citation type="submission" date="2018-10" db="EMBL/GenBank/DDBJ databases">
        <title>Iterative Subtractive Binning of Freshwater Chronoseries Metagenomes Recovers Nearly Complete Genomes from over Four Hundred Novel Species.</title>
        <authorList>
            <person name="Rodriguez-R L.M."/>
            <person name="Tsementzi D."/>
            <person name="Luo C."/>
            <person name="Konstantinidis K.T."/>
        </authorList>
    </citation>
    <scope>NUCLEOTIDE SEQUENCE</scope>
    <source>
        <strain evidence="4">WB5_2A_028</strain>
    </source>
</reference>
<dbReference type="InterPro" id="IPR019554">
    <property type="entry name" value="Soluble_ligand-bd"/>
</dbReference>
<dbReference type="SMART" id="SM00278">
    <property type="entry name" value="HhH1"/>
    <property type="match status" value="2"/>
</dbReference>
<gene>
    <name evidence="4" type="ORF">EBT44_05135</name>
</gene>
<accession>A0A965GDQ7</accession>
<keyword evidence="2" id="KW-1133">Transmembrane helix</keyword>